<dbReference type="eggNOG" id="COG4696">
    <property type="taxonomic scope" value="Bacteria"/>
</dbReference>
<dbReference type="STRING" id="438753.AZC_3590"/>
<organism evidence="1 2">
    <name type="scientific">Azorhizobium caulinodans (strain ATCC 43989 / DSM 5975 / JCM 20966 / LMG 6465 / NBRC 14845 / NCIMB 13405 / ORS 571)</name>
    <dbReference type="NCBI Taxonomy" id="438753"/>
    <lineage>
        <taxon>Bacteria</taxon>
        <taxon>Pseudomonadati</taxon>
        <taxon>Pseudomonadota</taxon>
        <taxon>Alphaproteobacteria</taxon>
        <taxon>Hyphomicrobiales</taxon>
        <taxon>Xanthobacteraceae</taxon>
        <taxon>Azorhizobium</taxon>
    </lineage>
</organism>
<dbReference type="Gene3D" id="1.10.3420.10">
    <property type="entry name" value="putative ntp pyrophosphohydrolase like domain"/>
    <property type="match status" value="1"/>
</dbReference>
<evidence type="ECO:0000313" key="1">
    <source>
        <dbReference type="EMBL" id="BAF89588.1"/>
    </source>
</evidence>
<dbReference type="HOGENOM" id="CLU_097934_1_2_5"/>
<sequence>MTGVSELTPAEGETPLTGMLTEFREKFDASSDPALWKKLIAEEEREVAEAAAALLKELADLFYVLEGFRQVGGDVGEVIPTVHEWVVDLVFAIPNPIRVEVMRRVHASNMSKLGADGRPIRREDGKVLKGPNYQPPNLLDLTFIGDDDTNNPR</sequence>
<dbReference type="Proteomes" id="UP000000270">
    <property type="component" value="Chromosome"/>
</dbReference>
<reference evidence="1 2" key="1">
    <citation type="journal article" date="2007" name="Appl. Environ. Microbiol.">
        <title>Rhizobial factors required for stem nodule maturation and maintenance in Sesbania rostrata-Azorhizobium caulinodans ORS571 symbiosis.</title>
        <authorList>
            <person name="Suzuki S."/>
            <person name="Aono T."/>
            <person name="Lee KB."/>
            <person name="Suzuki T."/>
            <person name="Liu CT."/>
            <person name="Miwa H."/>
            <person name="Wakao S."/>
            <person name="Iki T."/>
            <person name="Oyaizu H."/>
        </authorList>
    </citation>
    <scope>NUCLEOTIDE SEQUENCE [LARGE SCALE GENOMIC DNA]</scope>
    <source>
        <strain evidence="2">ATCC 43989 / DSM 5975 / JCM 20966 / LMG 6465 / NBRC 14845 / NCIMB 13405 / ORS 571</strain>
    </source>
</reference>
<reference evidence="1 2" key="6">
    <citation type="journal article" date="2011" name="Appl. Environ. Microbiol.">
        <title>Involvement of the azorhizobial chromosome partition gene (parA) in the onset of bacteroid differentiation during Sesbania rostrata stem nodule development.</title>
        <authorList>
            <person name="Liu CT."/>
            <person name="Lee KB."/>
            <person name="Wang YS."/>
            <person name="Peng MH."/>
            <person name="Lee KT."/>
            <person name="Suzuki S."/>
            <person name="Suzuki T."/>
            <person name="Oyaizu H."/>
        </authorList>
    </citation>
    <scope>NUCLEOTIDE SEQUENCE [LARGE SCALE GENOMIC DNA]</scope>
    <source>
        <strain evidence="2">ATCC 43989 / DSM 5975 / JCM 20966 / LMG 6465 / NBRC 14845 / NCIMB 13405 / ORS 571</strain>
    </source>
</reference>
<reference evidence="1 2" key="3">
    <citation type="journal article" date="2008" name="BMC Genomics">
        <title>The genome of the versatile nitrogen fixer Azorhizobium caulinodans ORS571.</title>
        <authorList>
            <person name="Lee KB."/>
            <person name="Backer P.D."/>
            <person name="Aono T."/>
            <person name="Liu CT."/>
            <person name="Suzuki S."/>
            <person name="Suzuki T."/>
            <person name="Kaneko T."/>
            <person name="Yamada M."/>
            <person name="Tabata S."/>
            <person name="Kupfer D.M."/>
            <person name="Najar F.Z."/>
            <person name="Wiley G.B."/>
            <person name="Roe B."/>
            <person name="Binnewies T.T."/>
            <person name="Ussery D.W."/>
            <person name="D'Haeze W."/>
            <person name="Herder J.D."/>
            <person name="Gevers D."/>
            <person name="Vereecke D."/>
            <person name="Holsters M."/>
            <person name="Oyaizu H."/>
        </authorList>
    </citation>
    <scope>NUCLEOTIDE SEQUENCE [LARGE SCALE GENOMIC DNA]</scope>
    <source>
        <strain evidence="2">ATCC 43989 / DSM 5975 / JCM 20966 / LMG 6465 / NBRC 14845 / NCIMB 13405 / ORS 571</strain>
    </source>
</reference>
<proteinExistence type="predicted"/>
<dbReference type="RefSeq" id="WP_012172113.1">
    <property type="nucleotide sequence ID" value="NC_009937.1"/>
</dbReference>
<gene>
    <name evidence="1" type="ordered locus">AZC_3590</name>
</gene>
<reference evidence="1 2" key="4">
    <citation type="journal article" date="2009" name="Appl. Environ. Microbiol.">
        <title>Comparative genome-wide transcriptional profiling of Azorhizobium caulinodans ORS571 grown under free-living and symbiotic conditions.</title>
        <authorList>
            <person name="Tsukada S."/>
            <person name="Aono T."/>
            <person name="Akiba N."/>
            <person name="Lee KB."/>
            <person name="Liu CT."/>
            <person name="Toyazaki H."/>
            <person name="Oyaizu H."/>
        </authorList>
    </citation>
    <scope>NUCLEOTIDE SEQUENCE [LARGE SCALE GENOMIC DNA]</scope>
    <source>
        <strain evidence="2">ATCC 43989 / DSM 5975 / JCM 20966 / LMG 6465 / NBRC 14845 / NCIMB 13405 / ORS 571</strain>
    </source>
</reference>
<dbReference type="SUPFAM" id="SSF101386">
    <property type="entry name" value="all-alpha NTP pyrophosphatases"/>
    <property type="match status" value="1"/>
</dbReference>
<evidence type="ECO:0008006" key="3">
    <source>
        <dbReference type="Google" id="ProtNLM"/>
    </source>
</evidence>
<reference evidence="1 2" key="5">
    <citation type="journal article" date="2010" name="Appl. Environ. Microbiol.">
        <title>phrR-like gene praR of Azorhizobium caulinodans ORS571 is essential for symbiosis with Sesbania rostrata and is involved in expression of reb genes.</title>
        <authorList>
            <person name="Akiba N."/>
            <person name="Aono T."/>
            <person name="Toyazaki H."/>
            <person name="Sato S."/>
            <person name="Oyaizu H."/>
        </authorList>
    </citation>
    <scope>NUCLEOTIDE SEQUENCE [LARGE SCALE GENOMIC DNA]</scope>
    <source>
        <strain evidence="2">ATCC 43989 / DSM 5975 / JCM 20966 / LMG 6465 / NBRC 14845 / NCIMB 13405 / ORS 571</strain>
    </source>
</reference>
<keyword evidence="2" id="KW-1185">Reference proteome</keyword>
<accession>A8IF84</accession>
<dbReference type="AlphaFoldDB" id="A8IF84"/>
<reference evidence="2" key="2">
    <citation type="submission" date="2007-04" db="EMBL/GenBank/DDBJ databases">
        <title>Complete genome sequence of the nitrogen-fixing bacterium Azorhizobium caulinodans ORS571.</title>
        <authorList>
            <person name="Lee K.B."/>
            <person name="Backer P.D."/>
            <person name="Aono T."/>
            <person name="Liu C.T."/>
            <person name="Suzuki S."/>
            <person name="Suzuki T."/>
            <person name="Kaneko T."/>
            <person name="Yamada M."/>
            <person name="Tabata S."/>
            <person name="Kupfer D.M."/>
            <person name="Najar F.Z."/>
            <person name="Wiley G.B."/>
            <person name="Roe B."/>
            <person name="Binnewies T."/>
            <person name="Ussery D."/>
            <person name="Vereecke D."/>
            <person name="Gevers D."/>
            <person name="Holsters M."/>
            <person name="Oyaizu H."/>
        </authorList>
    </citation>
    <scope>NUCLEOTIDE SEQUENCE [LARGE SCALE GENOMIC DNA]</scope>
    <source>
        <strain evidence="2">ATCC 43989 / DSM 5975 / JCM 20966 / LMG 6465 / NBRC 14845 / NCIMB 13405 / ORS 571</strain>
    </source>
</reference>
<dbReference type="KEGG" id="azc:AZC_3590"/>
<dbReference type="EMBL" id="AP009384">
    <property type="protein sequence ID" value="BAF89588.1"/>
    <property type="molecule type" value="Genomic_DNA"/>
</dbReference>
<dbReference type="InterPro" id="IPR023292">
    <property type="entry name" value="NTP_PyroPHydrolase-like_dom_sf"/>
</dbReference>
<name>A8IF84_AZOC5</name>
<protein>
    <recommendedName>
        <fullName evidence="3">Phosphoribosyl-ATP pyrophosphohydrolase</fullName>
    </recommendedName>
</protein>
<evidence type="ECO:0000313" key="2">
    <source>
        <dbReference type="Proteomes" id="UP000000270"/>
    </source>
</evidence>